<keyword evidence="3" id="KW-1185">Reference proteome</keyword>
<protein>
    <submittedName>
        <fullName evidence="2">HD domain-containing protein</fullName>
    </submittedName>
</protein>
<dbReference type="Pfam" id="PF01966">
    <property type="entry name" value="HD"/>
    <property type="match status" value="1"/>
</dbReference>
<evidence type="ECO:0000259" key="1">
    <source>
        <dbReference type="PROSITE" id="PS51832"/>
    </source>
</evidence>
<dbReference type="PANTHER" id="PTHR43155">
    <property type="entry name" value="CYCLIC DI-GMP PHOSPHODIESTERASE PA4108-RELATED"/>
    <property type="match status" value="1"/>
</dbReference>
<dbReference type="Gene3D" id="1.10.3210.10">
    <property type="entry name" value="Hypothetical protein af1432"/>
    <property type="match status" value="1"/>
</dbReference>
<dbReference type="EMBL" id="CP089291">
    <property type="protein sequence ID" value="UOF88841.1"/>
    <property type="molecule type" value="Genomic_DNA"/>
</dbReference>
<evidence type="ECO:0000313" key="2">
    <source>
        <dbReference type="EMBL" id="UOF88841.1"/>
    </source>
</evidence>
<dbReference type="PROSITE" id="PS51832">
    <property type="entry name" value="HD_GYP"/>
    <property type="match status" value="1"/>
</dbReference>
<sequence>MRLIKISDYDQLTMQLAKPIYDGKGRVLLAAGNTIHPKYLTKLKELGIRYLIVEDQASTGITLEEMLEMPTWMGAIQVLQDTYETILKKQQFPLIHVQKVVGQLLYEVKRRRAILLIPTTSLAEEMRPYGHAINVTLLALQIGKYLKYTDLQLRDLALGCMLHDIGKVKDPSEFGHPTAGFEILRHIRELSLLSAHVAFQHHETLDGKGFPRELKGDSILEFAQICGVANFYENHISKNNLPPHEVMEILMTMYGTKYLEHVVEALIKGIPGYPPGTMIRIQDNQEAIVIRIDDHMQRPVVRLLDTGQVLSLSSHPTVMITGIVESEEYQE</sequence>
<name>A0ABY4CE91_9BACL</name>
<dbReference type="CDD" id="cd00077">
    <property type="entry name" value="HDc"/>
    <property type="match status" value="1"/>
</dbReference>
<dbReference type="InterPro" id="IPR006674">
    <property type="entry name" value="HD_domain"/>
</dbReference>
<dbReference type="InterPro" id="IPR037522">
    <property type="entry name" value="HD_GYP_dom"/>
</dbReference>
<accession>A0ABY4CE91</accession>
<evidence type="ECO:0000313" key="3">
    <source>
        <dbReference type="Proteomes" id="UP000830167"/>
    </source>
</evidence>
<dbReference type="Proteomes" id="UP000830167">
    <property type="component" value="Chromosome"/>
</dbReference>
<dbReference type="InterPro" id="IPR003607">
    <property type="entry name" value="HD/PDEase_dom"/>
</dbReference>
<feature type="domain" description="HD-GYP" evidence="1">
    <location>
        <begin position="79"/>
        <end position="286"/>
    </location>
</feature>
<organism evidence="2 3">
    <name type="scientific">Fodinisporobacter ferrooxydans</name>
    <dbReference type="NCBI Taxonomy" id="2901836"/>
    <lineage>
        <taxon>Bacteria</taxon>
        <taxon>Bacillati</taxon>
        <taxon>Bacillota</taxon>
        <taxon>Bacilli</taxon>
        <taxon>Bacillales</taxon>
        <taxon>Alicyclobacillaceae</taxon>
        <taxon>Fodinisporobacter</taxon>
    </lineage>
</organism>
<gene>
    <name evidence="2" type="ORF">LSG31_12910</name>
</gene>
<dbReference type="PANTHER" id="PTHR43155:SF2">
    <property type="entry name" value="CYCLIC DI-GMP PHOSPHODIESTERASE PA4108"/>
    <property type="match status" value="1"/>
</dbReference>
<dbReference type="RefSeq" id="WP_347435521.1">
    <property type="nucleotide sequence ID" value="NZ_CP089291.1"/>
</dbReference>
<dbReference type="SUPFAM" id="SSF109604">
    <property type="entry name" value="HD-domain/PDEase-like"/>
    <property type="match status" value="1"/>
</dbReference>
<proteinExistence type="predicted"/>
<reference evidence="2" key="1">
    <citation type="submission" date="2021-12" db="EMBL/GenBank/DDBJ databases">
        <title>Alicyclobacillaceae gen. nov., sp. nov., isolated from chalcocite enrichment system.</title>
        <authorList>
            <person name="Jiang Z."/>
        </authorList>
    </citation>
    <scope>NUCLEOTIDE SEQUENCE</scope>
    <source>
        <strain evidence="2">MYW30-H2</strain>
    </source>
</reference>